<name>A0AAV4ASJ6_9GAST</name>
<keyword evidence="1" id="KW-0548">Nucleotidyltransferase</keyword>
<dbReference type="GO" id="GO:0003964">
    <property type="term" value="F:RNA-directed DNA polymerase activity"/>
    <property type="evidence" value="ECO:0007669"/>
    <property type="project" value="UniProtKB-KW"/>
</dbReference>
<proteinExistence type="predicted"/>
<protein>
    <submittedName>
        <fullName evidence="1">Reverse transcriptase</fullName>
    </submittedName>
</protein>
<sequence length="166" mass="19166">MIQEALRMYHIPEDIQVMLEDYFNGFKMRFLTERYTTHWINLEVGIVMVVQYLQFRLAMEVAAGSASPADLGGGCYVPSLKAFMDCTMILCSKENETLRMLVRLDTLMDWSRMSFKPKKSRSLSLRKGKLDESASYKVAGQNIPRISQEPFKSLGRWYDSSLKDKV</sequence>
<dbReference type="AlphaFoldDB" id="A0AAV4ASJ6"/>
<comment type="caution">
    <text evidence="1">The sequence shown here is derived from an EMBL/GenBank/DDBJ whole genome shotgun (WGS) entry which is preliminary data.</text>
</comment>
<accession>A0AAV4ASJ6</accession>
<organism evidence="1 2">
    <name type="scientific">Plakobranchus ocellatus</name>
    <dbReference type="NCBI Taxonomy" id="259542"/>
    <lineage>
        <taxon>Eukaryota</taxon>
        <taxon>Metazoa</taxon>
        <taxon>Spiralia</taxon>
        <taxon>Lophotrochozoa</taxon>
        <taxon>Mollusca</taxon>
        <taxon>Gastropoda</taxon>
        <taxon>Heterobranchia</taxon>
        <taxon>Euthyneura</taxon>
        <taxon>Panpulmonata</taxon>
        <taxon>Sacoglossa</taxon>
        <taxon>Placobranchoidea</taxon>
        <taxon>Plakobranchidae</taxon>
        <taxon>Plakobranchus</taxon>
    </lineage>
</organism>
<keyword evidence="2" id="KW-1185">Reference proteome</keyword>
<dbReference type="Proteomes" id="UP000735302">
    <property type="component" value="Unassembled WGS sequence"/>
</dbReference>
<gene>
    <name evidence="1" type="ORF">PoB_003678500</name>
</gene>
<dbReference type="EMBL" id="BLXT01004148">
    <property type="protein sequence ID" value="GFO10280.1"/>
    <property type="molecule type" value="Genomic_DNA"/>
</dbReference>
<keyword evidence="1" id="KW-0808">Transferase</keyword>
<evidence type="ECO:0000313" key="1">
    <source>
        <dbReference type="EMBL" id="GFO10280.1"/>
    </source>
</evidence>
<keyword evidence="1" id="KW-0695">RNA-directed DNA polymerase</keyword>
<evidence type="ECO:0000313" key="2">
    <source>
        <dbReference type="Proteomes" id="UP000735302"/>
    </source>
</evidence>
<reference evidence="1 2" key="1">
    <citation type="journal article" date="2021" name="Elife">
        <title>Chloroplast acquisition without the gene transfer in kleptoplastic sea slugs, Plakobranchus ocellatus.</title>
        <authorList>
            <person name="Maeda T."/>
            <person name="Takahashi S."/>
            <person name="Yoshida T."/>
            <person name="Shimamura S."/>
            <person name="Takaki Y."/>
            <person name="Nagai Y."/>
            <person name="Toyoda A."/>
            <person name="Suzuki Y."/>
            <person name="Arimoto A."/>
            <person name="Ishii H."/>
            <person name="Satoh N."/>
            <person name="Nishiyama T."/>
            <person name="Hasebe M."/>
            <person name="Maruyama T."/>
            <person name="Minagawa J."/>
            <person name="Obokata J."/>
            <person name="Shigenobu S."/>
        </authorList>
    </citation>
    <scope>NUCLEOTIDE SEQUENCE [LARGE SCALE GENOMIC DNA]</scope>
</reference>